<dbReference type="RefSeq" id="WP_150039472.1">
    <property type="nucleotide sequence ID" value="NZ_OW485601.1"/>
</dbReference>
<dbReference type="SFLD" id="SFLDG01129">
    <property type="entry name" value="C1.5:_HAD__Beta-PGM__Phosphata"/>
    <property type="match status" value="1"/>
</dbReference>
<dbReference type="OrthoDB" id="9807742at2"/>
<dbReference type="PANTHER" id="PTHR43611">
    <property type="entry name" value="ALPHA-D-GLUCOSE 1-PHOSPHATE PHOSPHATASE"/>
    <property type="match status" value="1"/>
</dbReference>
<dbReference type="PRINTS" id="PR00413">
    <property type="entry name" value="HADHALOGNASE"/>
</dbReference>
<dbReference type="Gene3D" id="1.10.150.240">
    <property type="entry name" value="Putative phosphatase, domain 2"/>
    <property type="match status" value="1"/>
</dbReference>
<dbReference type="SUPFAM" id="SSF56784">
    <property type="entry name" value="HAD-like"/>
    <property type="match status" value="1"/>
</dbReference>
<dbReference type="NCBIfam" id="TIGR01509">
    <property type="entry name" value="HAD-SF-IA-v3"/>
    <property type="match status" value="1"/>
</dbReference>
<name>A0A5M6IZJ7_9PROT</name>
<keyword evidence="2" id="KW-1185">Reference proteome</keyword>
<gene>
    <name evidence="1" type="ORF">F1189_04760</name>
</gene>
<evidence type="ECO:0000313" key="1">
    <source>
        <dbReference type="EMBL" id="KAA5613723.1"/>
    </source>
</evidence>
<dbReference type="Proteomes" id="UP000325255">
    <property type="component" value="Unassembled WGS sequence"/>
</dbReference>
<sequence>MAPRRPVVVFDLGGVLIDWNPRHLYRKLFAGDEAGMERFLAQVCSPAWNLTLDAGRDWAEAIAELVAQHPEQAALITAYHQRWPEMLGGPIAGSVAILDELRQSGTPLYALTNWSDETFAIALRLYDFLGWFEGIVVSGRERLVKPDPRLFRILLDRHGLAAGDVVYIDDNPANAEAAGRLGMHPIHFTTAPALRANLGELGLLAGH</sequence>
<dbReference type="InterPro" id="IPR036412">
    <property type="entry name" value="HAD-like_sf"/>
</dbReference>
<dbReference type="Gene3D" id="3.40.50.1000">
    <property type="entry name" value="HAD superfamily/HAD-like"/>
    <property type="match status" value="1"/>
</dbReference>
<dbReference type="SFLD" id="SFLDS00003">
    <property type="entry name" value="Haloacid_Dehalogenase"/>
    <property type="match status" value="1"/>
</dbReference>
<dbReference type="InterPro" id="IPR023214">
    <property type="entry name" value="HAD_sf"/>
</dbReference>
<dbReference type="InterPro" id="IPR023198">
    <property type="entry name" value="PGP-like_dom2"/>
</dbReference>
<comment type="caution">
    <text evidence="1">The sequence shown here is derived from an EMBL/GenBank/DDBJ whole genome shotgun (WGS) entry which is preliminary data.</text>
</comment>
<evidence type="ECO:0000313" key="2">
    <source>
        <dbReference type="Proteomes" id="UP000325255"/>
    </source>
</evidence>
<proteinExistence type="predicted"/>
<dbReference type="InterPro" id="IPR006439">
    <property type="entry name" value="HAD-SF_hydro_IA"/>
</dbReference>
<dbReference type="PANTHER" id="PTHR43611:SF3">
    <property type="entry name" value="FLAVIN MONONUCLEOTIDE HYDROLASE 1, CHLOROPLATIC"/>
    <property type="match status" value="1"/>
</dbReference>
<protein>
    <submittedName>
        <fullName evidence="1">HAD family phosphatase</fullName>
    </submittedName>
</protein>
<dbReference type="EMBL" id="VWPK01000005">
    <property type="protein sequence ID" value="KAA5613723.1"/>
    <property type="molecule type" value="Genomic_DNA"/>
</dbReference>
<dbReference type="AlphaFoldDB" id="A0A5M6IZJ7"/>
<organism evidence="1 2">
    <name type="scientific">Rhodovastum atsumiense</name>
    <dbReference type="NCBI Taxonomy" id="504468"/>
    <lineage>
        <taxon>Bacteria</taxon>
        <taxon>Pseudomonadati</taxon>
        <taxon>Pseudomonadota</taxon>
        <taxon>Alphaproteobacteria</taxon>
        <taxon>Acetobacterales</taxon>
        <taxon>Acetobacteraceae</taxon>
        <taxon>Rhodovastum</taxon>
    </lineage>
</organism>
<dbReference type="Pfam" id="PF00702">
    <property type="entry name" value="Hydrolase"/>
    <property type="match status" value="1"/>
</dbReference>
<dbReference type="CDD" id="cd02603">
    <property type="entry name" value="HAD_sEH-N_like"/>
    <property type="match status" value="1"/>
</dbReference>
<accession>A0A5M6IZJ7</accession>
<reference evidence="1 2" key="1">
    <citation type="submission" date="2019-09" db="EMBL/GenBank/DDBJ databases">
        <title>Genome sequence of Rhodovastum atsumiense, a diverse member of the Acetobacteraceae family of non-sulfur purple photosynthetic bacteria.</title>
        <authorList>
            <person name="Meyer T."/>
            <person name="Kyndt J."/>
        </authorList>
    </citation>
    <scope>NUCLEOTIDE SEQUENCE [LARGE SCALE GENOMIC DNA]</scope>
    <source>
        <strain evidence="1 2">DSM 21279</strain>
    </source>
</reference>